<dbReference type="InParanoid" id="A0A167LL34"/>
<sequence length="102" mass="12274">MIFHEFLCLEAETFSFQSMHYNFCVMIYERKSSFSLFILNIRPCQEGDKLIVKDSVQVAFGYLNPFREYDYPQKKNPALEANIIFYIKAKHLPDVPWRYRAY</sequence>
<dbReference type="Proteomes" id="UP000077315">
    <property type="component" value="Unassembled WGS sequence"/>
</dbReference>
<gene>
    <name evidence="1" type="ORF">PHYBLDRAFT_171424</name>
</gene>
<dbReference type="AlphaFoldDB" id="A0A167LL34"/>
<dbReference type="GeneID" id="28997498"/>
<dbReference type="RefSeq" id="XP_018288718.1">
    <property type="nucleotide sequence ID" value="XM_018436592.1"/>
</dbReference>
<dbReference type="VEuPathDB" id="FungiDB:PHYBLDRAFT_171424"/>
<reference evidence="2" key="1">
    <citation type="submission" date="2015-06" db="EMBL/GenBank/DDBJ databases">
        <title>Expansion of signal transduction pathways in fungi by whole-genome duplication.</title>
        <authorList>
            <consortium name="DOE Joint Genome Institute"/>
            <person name="Corrochano L.M."/>
            <person name="Kuo A."/>
            <person name="Marcet-Houben M."/>
            <person name="Polaino S."/>
            <person name="Salamov A."/>
            <person name="Villalobos J.M."/>
            <person name="Alvarez M.I."/>
            <person name="Avalos J."/>
            <person name="Benito E.P."/>
            <person name="Benoit I."/>
            <person name="Burger G."/>
            <person name="Camino L.P."/>
            <person name="Canovas D."/>
            <person name="Cerda-Olmedo E."/>
            <person name="Cheng J.-F."/>
            <person name="Dominguez A."/>
            <person name="Elias M."/>
            <person name="Eslava A.P."/>
            <person name="Glaser F."/>
            <person name="Grimwood J."/>
            <person name="Gutierrez G."/>
            <person name="Heitman J."/>
            <person name="Henrissat B."/>
            <person name="Iturriaga E.A."/>
            <person name="Lang B.F."/>
            <person name="Lavin J.L."/>
            <person name="Lee S."/>
            <person name="Li W."/>
            <person name="Lindquist E."/>
            <person name="Lopez-Garcia S."/>
            <person name="Luque E.M."/>
            <person name="Marcos A.T."/>
            <person name="Martin J."/>
            <person name="McCluskey K."/>
            <person name="Medina H.R."/>
            <person name="Miralles-Duran A."/>
            <person name="Miyazaki A."/>
            <person name="Munoz-Torres E."/>
            <person name="Oguiza J.A."/>
            <person name="Ohm R."/>
            <person name="Olmedo M."/>
            <person name="Orejas M."/>
            <person name="Ortiz-Castellanos L."/>
            <person name="Pisabarro A.G."/>
            <person name="Rodriguez-Romero J."/>
            <person name="Ruiz-Herrera J."/>
            <person name="Ruiz-Vazquez R."/>
            <person name="Sanz C."/>
            <person name="Schackwitz W."/>
            <person name="Schmutz J."/>
            <person name="Shahriari M."/>
            <person name="Shelest E."/>
            <person name="Silva-Franco F."/>
            <person name="Soanes D."/>
            <person name="Syed K."/>
            <person name="Tagua V.G."/>
            <person name="Talbot N.J."/>
            <person name="Thon M."/>
            <person name="De vries R.P."/>
            <person name="Wiebenga A."/>
            <person name="Yadav J.S."/>
            <person name="Braun E.L."/>
            <person name="Baker S."/>
            <person name="Garre V."/>
            <person name="Horwitz B."/>
            <person name="Torres-Martinez S."/>
            <person name="Idnurm A."/>
            <person name="Herrera-Estrella A."/>
            <person name="Gabaldon T."/>
            <person name="Grigoriev I.V."/>
        </authorList>
    </citation>
    <scope>NUCLEOTIDE SEQUENCE [LARGE SCALE GENOMIC DNA]</scope>
    <source>
        <strain evidence="2">NRRL 1555(-)</strain>
    </source>
</reference>
<dbReference type="EMBL" id="KV440988">
    <property type="protein sequence ID" value="OAD70678.1"/>
    <property type="molecule type" value="Genomic_DNA"/>
</dbReference>
<keyword evidence="2" id="KW-1185">Reference proteome</keyword>
<name>A0A167LL34_PHYB8</name>
<evidence type="ECO:0000313" key="1">
    <source>
        <dbReference type="EMBL" id="OAD70678.1"/>
    </source>
</evidence>
<protein>
    <submittedName>
        <fullName evidence="1">Uncharacterized protein</fullName>
    </submittedName>
</protein>
<organism evidence="1 2">
    <name type="scientific">Phycomyces blakesleeanus (strain ATCC 8743b / DSM 1359 / FGSC 10004 / NBRC 33097 / NRRL 1555)</name>
    <dbReference type="NCBI Taxonomy" id="763407"/>
    <lineage>
        <taxon>Eukaryota</taxon>
        <taxon>Fungi</taxon>
        <taxon>Fungi incertae sedis</taxon>
        <taxon>Mucoromycota</taxon>
        <taxon>Mucoromycotina</taxon>
        <taxon>Mucoromycetes</taxon>
        <taxon>Mucorales</taxon>
        <taxon>Phycomycetaceae</taxon>
        <taxon>Phycomyces</taxon>
    </lineage>
</organism>
<evidence type="ECO:0000313" key="2">
    <source>
        <dbReference type="Proteomes" id="UP000077315"/>
    </source>
</evidence>
<accession>A0A167LL34</accession>
<proteinExistence type="predicted"/>